<keyword evidence="8 10" id="KW-0464">Manganese</keyword>
<evidence type="ECO:0000313" key="14">
    <source>
        <dbReference type="EMBL" id="KYM76674.1"/>
    </source>
</evidence>
<evidence type="ECO:0000313" key="15">
    <source>
        <dbReference type="Proteomes" id="UP000078540"/>
    </source>
</evidence>
<keyword evidence="4 13" id="KW-0835">Urea cycle</keyword>
<evidence type="ECO:0000256" key="11">
    <source>
        <dbReference type="PROSITE-ProRule" id="PRU00742"/>
    </source>
</evidence>
<reference evidence="14 15" key="1">
    <citation type="submission" date="2015-09" db="EMBL/GenBank/DDBJ databases">
        <title>Atta colombica WGS genome.</title>
        <authorList>
            <person name="Nygaard S."/>
            <person name="Hu H."/>
            <person name="Boomsma J."/>
            <person name="Zhang G."/>
        </authorList>
    </citation>
    <scope>NUCLEOTIDE SEQUENCE [LARGE SCALE GENOMIC DNA]</scope>
    <source>
        <strain evidence="14">Treedump-2</strain>
        <tissue evidence="14">Whole body</tissue>
    </source>
</reference>
<dbReference type="GO" id="GO:0005829">
    <property type="term" value="C:cytosol"/>
    <property type="evidence" value="ECO:0007669"/>
    <property type="project" value="TreeGrafter"/>
</dbReference>
<evidence type="ECO:0000256" key="5">
    <source>
        <dbReference type="ARBA" id="ARBA00022503"/>
    </source>
</evidence>
<feature type="binding site" evidence="10">
    <location>
        <position position="123"/>
    </location>
    <ligand>
        <name>Mn(2+)</name>
        <dbReference type="ChEBI" id="CHEBI:29035"/>
        <label>1</label>
    </ligand>
</feature>
<keyword evidence="7 12" id="KW-0378">Hydrolase</keyword>
<dbReference type="GO" id="GO:0010121">
    <property type="term" value="P:L-arginine catabolic process to proline via ornithine"/>
    <property type="evidence" value="ECO:0007669"/>
    <property type="project" value="UniProtKB-ARBA"/>
</dbReference>
<dbReference type="GO" id="GO:0000050">
    <property type="term" value="P:urea cycle"/>
    <property type="evidence" value="ECO:0007669"/>
    <property type="project" value="UniProtKB-UniPathway"/>
</dbReference>
<comment type="similarity">
    <text evidence="11 12">Belongs to the arginase family.</text>
</comment>
<dbReference type="PROSITE" id="PS51409">
    <property type="entry name" value="ARGINASE_2"/>
    <property type="match status" value="1"/>
</dbReference>
<comment type="pathway">
    <text evidence="1 13">Nitrogen metabolism; urea cycle; L-ornithine and urea from L-arginine: step 1/1.</text>
</comment>
<dbReference type="PANTHER" id="PTHR43782:SF3">
    <property type="entry name" value="ARGINASE"/>
    <property type="match status" value="1"/>
</dbReference>
<dbReference type="FunFam" id="3.40.800.10:FF:000005">
    <property type="entry name" value="Arginase"/>
    <property type="match status" value="1"/>
</dbReference>
<protein>
    <recommendedName>
        <fullName evidence="3 13">Arginase</fullName>
        <ecNumber evidence="2 13">3.5.3.1</ecNumber>
    </recommendedName>
</protein>
<dbReference type="PIRSF" id="PIRSF036979">
    <property type="entry name" value="Arginase"/>
    <property type="match status" value="1"/>
</dbReference>
<evidence type="ECO:0000256" key="3">
    <source>
        <dbReference type="ARBA" id="ARBA00018123"/>
    </source>
</evidence>
<dbReference type="GO" id="GO:0005634">
    <property type="term" value="C:nucleus"/>
    <property type="evidence" value="ECO:0007669"/>
    <property type="project" value="TreeGrafter"/>
</dbReference>
<dbReference type="GO" id="GO:0004053">
    <property type="term" value="F:arginase activity"/>
    <property type="evidence" value="ECO:0007669"/>
    <property type="project" value="UniProtKB-EC"/>
</dbReference>
<dbReference type="PROSITE" id="PS01053">
    <property type="entry name" value="ARGINASE_1"/>
    <property type="match status" value="1"/>
</dbReference>
<dbReference type="NCBIfam" id="TIGR01229">
    <property type="entry name" value="rocF_arginase"/>
    <property type="match status" value="1"/>
</dbReference>
<evidence type="ECO:0000256" key="8">
    <source>
        <dbReference type="ARBA" id="ARBA00023211"/>
    </source>
</evidence>
<name>A0A151HYC4_9HYME</name>
<organism evidence="14 15">
    <name type="scientific">Atta colombica</name>
    <dbReference type="NCBI Taxonomy" id="520822"/>
    <lineage>
        <taxon>Eukaryota</taxon>
        <taxon>Metazoa</taxon>
        <taxon>Ecdysozoa</taxon>
        <taxon>Arthropoda</taxon>
        <taxon>Hexapoda</taxon>
        <taxon>Insecta</taxon>
        <taxon>Pterygota</taxon>
        <taxon>Neoptera</taxon>
        <taxon>Endopterygota</taxon>
        <taxon>Hymenoptera</taxon>
        <taxon>Apocrita</taxon>
        <taxon>Aculeata</taxon>
        <taxon>Formicoidea</taxon>
        <taxon>Formicidae</taxon>
        <taxon>Myrmicinae</taxon>
        <taxon>Atta</taxon>
    </lineage>
</organism>
<dbReference type="GO" id="GO:0030145">
    <property type="term" value="F:manganese ion binding"/>
    <property type="evidence" value="ECO:0007669"/>
    <property type="project" value="TreeGrafter"/>
</dbReference>
<feature type="binding site" evidence="10">
    <location>
        <position position="146"/>
    </location>
    <ligand>
        <name>Mn(2+)</name>
        <dbReference type="ChEBI" id="CHEBI:29035"/>
        <label>1</label>
    </ligand>
</feature>
<accession>A0A151HYC4</accession>
<feature type="binding site" evidence="10">
    <location>
        <position position="256"/>
    </location>
    <ligand>
        <name>Mn(2+)</name>
        <dbReference type="ChEBI" id="CHEBI:29035"/>
        <label>1</label>
    </ligand>
</feature>
<feature type="binding site" evidence="10">
    <location>
        <position position="148"/>
    </location>
    <ligand>
        <name>Mn(2+)</name>
        <dbReference type="ChEBI" id="CHEBI:29035"/>
        <label>1</label>
    </ligand>
</feature>
<keyword evidence="15" id="KW-1185">Reference proteome</keyword>
<evidence type="ECO:0000256" key="13">
    <source>
        <dbReference type="RuleBase" id="RU361159"/>
    </source>
</evidence>
<evidence type="ECO:0000256" key="2">
    <source>
        <dbReference type="ARBA" id="ARBA00012168"/>
    </source>
</evidence>
<dbReference type="InterPro" id="IPR006035">
    <property type="entry name" value="Ureohydrolase"/>
</dbReference>
<dbReference type="PRINTS" id="PR00116">
    <property type="entry name" value="ARGINASE"/>
</dbReference>
<dbReference type="Pfam" id="PF00491">
    <property type="entry name" value="Arginase"/>
    <property type="match status" value="1"/>
</dbReference>
<keyword evidence="6 10" id="KW-0479">Metal-binding</keyword>
<dbReference type="PANTHER" id="PTHR43782">
    <property type="entry name" value="ARGINASE"/>
    <property type="match status" value="1"/>
</dbReference>
<evidence type="ECO:0000256" key="12">
    <source>
        <dbReference type="RuleBase" id="RU003684"/>
    </source>
</evidence>
<evidence type="ECO:0000256" key="6">
    <source>
        <dbReference type="ARBA" id="ARBA00022723"/>
    </source>
</evidence>
<feature type="binding site" evidence="10">
    <location>
        <position position="254"/>
    </location>
    <ligand>
        <name>Mn(2+)</name>
        <dbReference type="ChEBI" id="CHEBI:29035"/>
        <label>1</label>
    </ligand>
</feature>
<comment type="catalytic activity">
    <reaction evidence="9 13">
        <text>L-arginine + H2O = urea + L-ornithine</text>
        <dbReference type="Rhea" id="RHEA:20569"/>
        <dbReference type="ChEBI" id="CHEBI:15377"/>
        <dbReference type="ChEBI" id="CHEBI:16199"/>
        <dbReference type="ChEBI" id="CHEBI:32682"/>
        <dbReference type="ChEBI" id="CHEBI:46911"/>
        <dbReference type="EC" id="3.5.3.1"/>
    </reaction>
</comment>
<dbReference type="UniPathway" id="UPA00158">
    <property type="reaction ID" value="UER00270"/>
</dbReference>
<dbReference type="Proteomes" id="UP000078540">
    <property type="component" value="Unassembled WGS sequence"/>
</dbReference>
<dbReference type="SUPFAM" id="SSF52768">
    <property type="entry name" value="Arginase/deacetylase"/>
    <property type="match status" value="1"/>
</dbReference>
<feature type="binding site" evidence="10">
    <location>
        <position position="150"/>
    </location>
    <ligand>
        <name>Mn(2+)</name>
        <dbReference type="ChEBI" id="CHEBI:29035"/>
        <label>1</label>
    </ligand>
</feature>
<evidence type="ECO:0000256" key="7">
    <source>
        <dbReference type="ARBA" id="ARBA00022801"/>
    </source>
</evidence>
<dbReference type="Gene3D" id="3.40.800.10">
    <property type="entry name" value="Ureohydrolase domain"/>
    <property type="match status" value="1"/>
</dbReference>
<gene>
    <name evidence="14" type="ORF">ALC53_12912</name>
</gene>
<dbReference type="CDD" id="cd09989">
    <property type="entry name" value="Arginase"/>
    <property type="match status" value="1"/>
</dbReference>
<evidence type="ECO:0000256" key="9">
    <source>
        <dbReference type="ARBA" id="ARBA00047391"/>
    </source>
</evidence>
<dbReference type="InterPro" id="IPR023696">
    <property type="entry name" value="Ureohydrolase_dom_sf"/>
</dbReference>
<dbReference type="EMBL" id="KQ976723">
    <property type="protein sequence ID" value="KYM76674.1"/>
    <property type="molecule type" value="Genomic_DNA"/>
</dbReference>
<sequence length="347" mass="38962">MNILTKVHIISNKLGIHYYSRKVGIIGVPFDKGQKKEGVARGPEIIRAANLIDKLKMLDIIYFTKKDLDVRDYGDVHYNINNMNDVKNMSHLDHVASCMSNLSEQIRQVLRDGRQALIIGGDHSLSIGTIDGHVKERQDVAVIWVDAHADLNTNKTSESGNVHGMPVALLTSELADYWPYLPGMDWQMPILSIRNVAYIGLRSIDRYERLIIEKFGITAYGMEDIERYGIHDVIHMALNKIDCHNSKSLHVSFDIDALDPLEAPSTGVPVRGGLSLREAIHLMEEISRTHRLNAIDLVEVNPQIGNKQDVKMTVQAAIYIIQAALGYSRRGLKVPEGITDMPLQTFH</sequence>
<evidence type="ECO:0000256" key="1">
    <source>
        <dbReference type="ARBA" id="ARBA00005098"/>
    </source>
</evidence>
<dbReference type="InterPro" id="IPR014033">
    <property type="entry name" value="Arginase"/>
</dbReference>
<keyword evidence="5 13" id="KW-0056">Arginine metabolism</keyword>
<dbReference type="AlphaFoldDB" id="A0A151HYC4"/>
<evidence type="ECO:0000256" key="4">
    <source>
        <dbReference type="ARBA" id="ARBA00022436"/>
    </source>
</evidence>
<proteinExistence type="inferred from homology"/>
<dbReference type="STRING" id="520822.A0A151HYC4"/>
<dbReference type="EC" id="3.5.3.1" evidence="2 13"/>
<evidence type="ECO:0000256" key="10">
    <source>
        <dbReference type="PIRSR" id="PIRSR036979-1"/>
    </source>
</evidence>
<comment type="cofactor">
    <cofactor evidence="10 13">
        <name>Mn(2+)</name>
        <dbReference type="ChEBI" id="CHEBI:29035"/>
    </cofactor>
    <text evidence="10 13">Binds 2 manganese ions per subunit.</text>
</comment>
<dbReference type="InterPro" id="IPR020855">
    <property type="entry name" value="Ureohydrolase_Mn_BS"/>
</dbReference>